<gene>
    <name evidence="1" type="ORF">Tsubulata_038625</name>
</gene>
<organism evidence="1 2">
    <name type="scientific">Turnera subulata</name>
    <dbReference type="NCBI Taxonomy" id="218843"/>
    <lineage>
        <taxon>Eukaryota</taxon>
        <taxon>Viridiplantae</taxon>
        <taxon>Streptophyta</taxon>
        <taxon>Embryophyta</taxon>
        <taxon>Tracheophyta</taxon>
        <taxon>Spermatophyta</taxon>
        <taxon>Magnoliopsida</taxon>
        <taxon>eudicotyledons</taxon>
        <taxon>Gunneridae</taxon>
        <taxon>Pentapetalae</taxon>
        <taxon>rosids</taxon>
        <taxon>fabids</taxon>
        <taxon>Malpighiales</taxon>
        <taxon>Passifloraceae</taxon>
        <taxon>Turnera</taxon>
    </lineage>
</organism>
<dbReference type="EMBL" id="JAKUCV010004881">
    <property type="protein sequence ID" value="KAJ4833717.1"/>
    <property type="molecule type" value="Genomic_DNA"/>
</dbReference>
<evidence type="ECO:0000313" key="2">
    <source>
        <dbReference type="Proteomes" id="UP001141552"/>
    </source>
</evidence>
<dbReference type="Proteomes" id="UP001141552">
    <property type="component" value="Unassembled WGS sequence"/>
</dbReference>
<dbReference type="AlphaFoldDB" id="A0A9Q0JA47"/>
<evidence type="ECO:0000313" key="1">
    <source>
        <dbReference type="EMBL" id="KAJ4833717.1"/>
    </source>
</evidence>
<keyword evidence="2" id="KW-1185">Reference proteome</keyword>
<sequence>MEYTLNLTQLFKLMQTAALKIFCRRETCNIEEDIVHTASLNLFLHCSLNILDGRLDEAVPCILITVIIAGHHGFFSHAFHSLSHTSQYYRWRRGYAPQPL</sequence>
<protein>
    <submittedName>
        <fullName evidence="1">Uncharacterized protein</fullName>
    </submittedName>
</protein>
<proteinExistence type="predicted"/>
<comment type="caution">
    <text evidence="1">The sequence shown here is derived from an EMBL/GenBank/DDBJ whole genome shotgun (WGS) entry which is preliminary data.</text>
</comment>
<accession>A0A9Q0JA47</accession>
<dbReference type="OrthoDB" id="608866at2759"/>
<name>A0A9Q0JA47_9ROSI</name>
<reference evidence="1" key="1">
    <citation type="submission" date="2022-02" db="EMBL/GenBank/DDBJ databases">
        <authorList>
            <person name="Henning P.M."/>
            <person name="McCubbin A.G."/>
            <person name="Shore J.S."/>
        </authorList>
    </citation>
    <scope>NUCLEOTIDE SEQUENCE</scope>
    <source>
        <strain evidence="1">F60SS</strain>
        <tissue evidence="1">Leaves</tissue>
    </source>
</reference>
<reference evidence="1" key="2">
    <citation type="journal article" date="2023" name="Plants (Basel)">
        <title>Annotation of the Turnera subulata (Passifloraceae) Draft Genome Reveals the S-Locus Evolved after the Divergence of Turneroideae from Passifloroideae in a Stepwise Manner.</title>
        <authorList>
            <person name="Henning P.M."/>
            <person name="Roalson E.H."/>
            <person name="Mir W."/>
            <person name="McCubbin A.G."/>
            <person name="Shore J.S."/>
        </authorList>
    </citation>
    <scope>NUCLEOTIDE SEQUENCE</scope>
    <source>
        <strain evidence="1">F60SS</strain>
    </source>
</reference>